<dbReference type="EMBL" id="DF968182">
    <property type="protein sequence ID" value="GAP42709.1"/>
    <property type="molecule type" value="Genomic_DNA"/>
</dbReference>
<keyword evidence="2" id="KW-1185">Reference proteome</keyword>
<evidence type="ECO:0008006" key="3">
    <source>
        <dbReference type="Google" id="ProtNLM"/>
    </source>
</evidence>
<dbReference type="PROSITE" id="PS51257">
    <property type="entry name" value="PROKAR_LIPOPROTEIN"/>
    <property type="match status" value="1"/>
</dbReference>
<name>A0A0S7BPT5_9BACT</name>
<evidence type="ECO:0000313" key="2">
    <source>
        <dbReference type="Proteomes" id="UP000053091"/>
    </source>
</evidence>
<dbReference type="OrthoDB" id="632318at2"/>
<dbReference type="STRING" id="1678841.TBC1_11846"/>
<sequence length="345" mass="39454">MRKIYPVILLLAIVSASCRTSSHQMQILKPADINLPSDIRQVGIINRSLPGKGQGFKNVLEGFVTGESIGADREGSQETLKGLASGLNNGPRFTAVVIEGVELPGTGTREWPPYLDWNQVDELCERFRLDALIALESFDSDTDIRKRSADVERVVDKKKVIVKEYYADLRMNVRSGWTIYKPADHQIVDRNAFNDEMRWSEQGDTPEQVLAKLPSKRRAINESGFFSGREYARRISPTWVAEHRSYFRKANDDFKIATGYVKRDRWNDAIQIWQKYAVSSDEKVAGRACYNMALASEVEGNLPLALEWANRAWKQHGLKKARQYILLLEQRLSQQNRLDEQMKDM</sequence>
<reference evidence="1" key="1">
    <citation type="journal article" date="2015" name="Genome Announc.">
        <title>Draft Genome Sequence of Bacteroidales Strain TBC1, a Novel Isolate from a Methanogenic Wastewater Treatment System.</title>
        <authorList>
            <person name="Tourlousse D.M."/>
            <person name="Matsuura N."/>
            <person name="Sun L."/>
            <person name="Toyonaga M."/>
            <person name="Kuroda K."/>
            <person name="Ohashi A."/>
            <person name="Cruz R."/>
            <person name="Yamaguchi T."/>
            <person name="Sekiguchi Y."/>
        </authorList>
    </citation>
    <scope>NUCLEOTIDE SEQUENCE [LARGE SCALE GENOMIC DNA]</scope>
    <source>
        <strain evidence="1">TBC1</strain>
    </source>
</reference>
<dbReference type="InterPro" id="IPR045921">
    <property type="entry name" value="DUF6340"/>
</dbReference>
<evidence type="ECO:0000313" key="1">
    <source>
        <dbReference type="EMBL" id="GAP42709.1"/>
    </source>
</evidence>
<accession>A0A0S7BPT5</accession>
<dbReference type="RefSeq" id="WP_062038925.1">
    <property type="nucleotide sequence ID" value="NZ_DF968182.1"/>
</dbReference>
<gene>
    <name evidence="1" type="ORF">TBC1_11846</name>
</gene>
<proteinExistence type="predicted"/>
<protein>
    <recommendedName>
        <fullName evidence="3">Tetratricopeptide repeat protein</fullName>
    </recommendedName>
</protein>
<organism evidence="1">
    <name type="scientific">Lentimicrobium saccharophilum</name>
    <dbReference type="NCBI Taxonomy" id="1678841"/>
    <lineage>
        <taxon>Bacteria</taxon>
        <taxon>Pseudomonadati</taxon>
        <taxon>Bacteroidota</taxon>
        <taxon>Bacteroidia</taxon>
        <taxon>Bacteroidales</taxon>
        <taxon>Lentimicrobiaceae</taxon>
        <taxon>Lentimicrobium</taxon>
    </lineage>
</organism>
<dbReference type="AlphaFoldDB" id="A0A0S7BPT5"/>
<dbReference type="Proteomes" id="UP000053091">
    <property type="component" value="Unassembled WGS sequence"/>
</dbReference>
<dbReference type="Pfam" id="PF19867">
    <property type="entry name" value="DUF6340"/>
    <property type="match status" value="1"/>
</dbReference>